<dbReference type="AlphaFoldDB" id="A0A6G3R197"/>
<dbReference type="EMBL" id="JAAGMD010000731">
    <property type="protein sequence ID" value="NEA89519.1"/>
    <property type="molecule type" value="Genomic_DNA"/>
</dbReference>
<gene>
    <name evidence="1" type="ORF">G3I53_26605</name>
</gene>
<protein>
    <submittedName>
        <fullName evidence="1">Uncharacterized protein</fullName>
    </submittedName>
</protein>
<comment type="caution">
    <text evidence="1">The sequence shown here is derived from an EMBL/GenBank/DDBJ whole genome shotgun (WGS) entry which is preliminary data.</text>
</comment>
<evidence type="ECO:0000313" key="1">
    <source>
        <dbReference type="EMBL" id="NEA89519.1"/>
    </source>
</evidence>
<dbReference type="RefSeq" id="WP_164438849.1">
    <property type="nucleotide sequence ID" value="NZ_JAAGMD010000731.1"/>
</dbReference>
<name>A0A6G3R197_9ACTN</name>
<organism evidence="1">
    <name type="scientific">Streptomyces sp. SID14436</name>
    <dbReference type="NCBI Taxonomy" id="2706070"/>
    <lineage>
        <taxon>Bacteria</taxon>
        <taxon>Bacillati</taxon>
        <taxon>Actinomycetota</taxon>
        <taxon>Actinomycetes</taxon>
        <taxon>Kitasatosporales</taxon>
        <taxon>Streptomycetaceae</taxon>
        <taxon>Streptomyces</taxon>
    </lineage>
</organism>
<reference evidence="1" key="1">
    <citation type="submission" date="2020-01" db="EMBL/GenBank/DDBJ databases">
        <title>Insect and environment-associated Actinomycetes.</title>
        <authorList>
            <person name="Currrie C."/>
            <person name="Chevrette M."/>
            <person name="Carlson C."/>
            <person name="Stubbendieck R."/>
            <person name="Wendt-Pienkowski E."/>
        </authorList>
    </citation>
    <scope>NUCLEOTIDE SEQUENCE</scope>
    <source>
        <strain evidence="1">SID14436</strain>
    </source>
</reference>
<accession>A0A6G3R197</accession>
<proteinExistence type="predicted"/>
<sequence length="182" mass="19697">MRSPAAVGAPGRRHDGLIRRLLRHRGARRRETEERLRLQHELAVSRQRLARWQQHADSYERHLGRAQRERAHLLAWLAALHPASAVLTPLTGPGQGHDGAHRLCLVAGGWHLSWRIAPGDLALFAHVPPGAETAPHPASDGDDPAQDAVIRRHTQLLACEGTLSAGLAAAAGRRPPGPPPGP</sequence>